<dbReference type="RefSeq" id="WP_285458286.1">
    <property type="nucleotide sequence ID" value="NZ_CP127173.1"/>
</dbReference>
<accession>A0ABY8XY61</accession>
<sequence length="71" mass="8180">MSLFRRPTDAEKYAKLEEQHEKGEISYEELVRKSGNILVQEQARCKHSQTEYDDKTGATWCANESCGIRVS</sequence>
<name>A0ABY8XY61_9PSEU</name>
<gene>
    <name evidence="1" type="ORF">QP939_19760</name>
</gene>
<evidence type="ECO:0000313" key="2">
    <source>
        <dbReference type="Proteomes" id="UP001227101"/>
    </source>
</evidence>
<dbReference type="Proteomes" id="UP001227101">
    <property type="component" value="Chromosome"/>
</dbReference>
<evidence type="ECO:0000313" key="1">
    <source>
        <dbReference type="EMBL" id="WIV60684.1"/>
    </source>
</evidence>
<protein>
    <recommendedName>
        <fullName evidence="3">SHOCT domain-containing protein</fullName>
    </recommendedName>
</protein>
<reference evidence="1 2" key="1">
    <citation type="submission" date="2023-06" db="EMBL/GenBank/DDBJ databases">
        <authorList>
            <person name="Oyuntsetseg B."/>
            <person name="Kim S.B."/>
        </authorList>
    </citation>
    <scope>NUCLEOTIDE SEQUENCE [LARGE SCALE GENOMIC DNA]</scope>
    <source>
        <strain evidence="1 2">2-2</strain>
    </source>
</reference>
<organism evidence="1 2">
    <name type="scientific">Amycolatopsis nalaikhensis</name>
    <dbReference type="NCBI Taxonomy" id="715472"/>
    <lineage>
        <taxon>Bacteria</taxon>
        <taxon>Bacillati</taxon>
        <taxon>Actinomycetota</taxon>
        <taxon>Actinomycetes</taxon>
        <taxon>Pseudonocardiales</taxon>
        <taxon>Pseudonocardiaceae</taxon>
        <taxon>Amycolatopsis</taxon>
    </lineage>
</organism>
<keyword evidence="2" id="KW-1185">Reference proteome</keyword>
<dbReference type="EMBL" id="CP127173">
    <property type="protein sequence ID" value="WIV60684.1"/>
    <property type="molecule type" value="Genomic_DNA"/>
</dbReference>
<proteinExistence type="predicted"/>
<evidence type="ECO:0008006" key="3">
    <source>
        <dbReference type="Google" id="ProtNLM"/>
    </source>
</evidence>